<sequence>MGLYVETRIHADLDRIWNRTQDPALHQRWDLRFTCIDYAPRAAGEPQRFTYAVRVLPGLTVSGTGISAGERRRPDGTRTSALRFSSAHPLSLIADGQGYWRYIPVDSGVRFLTGYDYTPGWGRFGRLVDRFAFRPLMAWGTRWSFDRLRLWCERDISPERSLRNGLAEAAARVTAVALAGQAHPLLAVAVATVAIALPALPTTPSSRRCLRRPPDRVAAPAVLEVMTAR</sequence>
<reference evidence="1 2" key="1">
    <citation type="journal article" date="2019" name="Int. J. Syst. Evol. Microbiol.">
        <title>The Global Catalogue of Microorganisms (GCM) 10K type strain sequencing project: providing services to taxonomists for standard genome sequencing and annotation.</title>
        <authorList>
            <consortium name="The Broad Institute Genomics Platform"/>
            <consortium name="The Broad Institute Genome Sequencing Center for Infectious Disease"/>
            <person name="Wu L."/>
            <person name="Ma J."/>
        </authorList>
    </citation>
    <scope>NUCLEOTIDE SEQUENCE [LARGE SCALE GENOMIC DNA]</scope>
    <source>
        <strain evidence="1 2">JCM 11117</strain>
    </source>
</reference>
<accession>A0ABN1N768</accession>
<evidence type="ECO:0000313" key="2">
    <source>
        <dbReference type="Proteomes" id="UP001499967"/>
    </source>
</evidence>
<comment type="caution">
    <text evidence="1">The sequence shown here is derived from an EMBL/GenBank/DDBJ whole genome shotgun (WGS) entry which is preliminary data.</text>
</comment>
<dbReference type="RefSeq" id="WP_343944222.1">
    <property type="nucleotide sequence ID" value="NZ_BAAAHP010000163.1"/>
</dbReference>
<protein>
    <recommendedName>
        <fullName evidence="3">SRPBCC family protein</fullName>
    </recommendedName>
</protein>
<keyword evidence="2" id="KW-1185">Reference proteome</keyword>
<evidence type="ECO:0008006" key="3">
    <source>
        <dbReference type="Google" id="ProtNLM"/>
    </source>
</evidence>
<dbReference type="SUPFAM" id="SSF55961">
    <property type="entry name" value="Bet v1-like"/>
    <property type="match status" value="1"/>
</dbReference>
<dbReference type="EMBL" id="BAAAHP010000163">
    <property type="protein sequence ID" value="GAA0895676.1"/>
    <property type="molecule type" value="Genomic_DNA"/>
</dbReference>
<name>A0ABN1N768_9PSEU</name>
<dbReference type="Proteomes" id="UP001499967">
    <property type="component" value="Unassembled WGS sequence"/>
</dbReference>
<gene>
    <name evidence="1" type="ORF">GCM10009559_52230</name>
</gene>
<evidence type="ECO:0000313" key="1">
    <source>
        <dbReference type="EMBL" id="GAA0895676.1"/>
    </source>
</evidence>
<organism evidence="1 2">
    <name type="scientific">Pseudonocardia zijingensis</name>
    <dbReference type="NCBI Taxonomy" id="153376"/>
    <lineage>
        <taxon>Bacteria</taxon>
        <taxon>Bacillati</taxon>
        <taxon>Actinomycetota</taxon>
        <taxon>Actinomycetes</taxon>
        <taxon>Pseudonocardiales</taxon>
        <taxon>Pseudonocardiaceae</taxon>
        <taxon>Pseudonocardia</taxon>
    </lineage>
</organism>
<proteinExistence type="predicted"/>